<dbReference type="Proteomes" id="UP001162162">
    <property type="component" value="Unassembled WGS sequence"/>
</dbReference>
<dbReference type="Pfam" id="PF13193">
    <property type="entry name" value="AMP-binding_C"/>
    <property type="match status" value="1"/>
</dbReference>
<sequence length="582" mass="65773">MLLNRHIRNSVFKFNRCLQTQPQVQAPAPLPCGPVFKNAQSFPDRIALRDNISNYTYANIFLSANELSKNISNLLNGRTNERVLFLCPNDANYVVTLWAIWLSGQIAVPLSPLHPKNVLLYYANDTNSKLLITTPRYADLMQRVSRNTHSQLHVLDDKLKLNCTQKFAENQSELEGGQTLEFYDSSDALILYTSGTTGSPKGVRLSHKNLQCQITTLLDAWKWSPNDVLLHTLPLHHIHGIVNALLCPMYVGAKTVMLKKFNANTTWSYLLGVGSKPEDRKISVYMAVPTIYSKLIEEYRRVFENDPKMVEYIKNTLKNKVRLMVSGSSPLPVPVFERWLEISGHRLLERYGMTETGMILSNIYESDREPGYVGVPLPGVSVRLAEETEDGGSKTVLECTNKNGTIIFNKYKDGTPKGRAVKNWMTCQLRAPGQRRRRLRRLLQQAGGDPQGIHRRRLVQDGDICEYSTDKKKFRMLGRKNFDIIKSGGYKISALEVETHLLAHPDVAECVVVGVADEKWGQKVAAVVVPRKDKEISLESLSEWAGKSMPKYSVPTVLKVVNEIPKNSMGKVNKRELLKAFF</sequence>
<dbReference type="PANTHER" id="PTHR43201">
    <property type="entry name" value="ACYL-COA SYNTHETASE"/>
    <property type="match status" value="1"/>
</dbReference>
<evidence type="ECO:0008006" key="6">
    <source>
        <dbReference type="Google" id="ProtNLM"/>
    </source>
</evidence>
<dbReference type="Pfam" id="PF00501">
    <property type="entry name" value="AMP-binding"/>
    <property type="match status" value="1"/>
</dbReference>
<reference evidence="4" key="1">
    <citation type="journal article" date="2023" name="Insect Mol. Biol.">
        <title>Genome sequencing provides insights into the evolution of gene families encoding plant cell wall-degrading enzymes in longhorned beetles.</title>
        <authorList>
            <person name="Shin N.R."/>
            <person name="Okamura Y."/>
            <person name="Kirsch R."/>
            <person name="Pauchet Y."/>
        </authorList>
    </citation>
    <scope>NUCLEOTIDE SEQUENCE</scope>
    <source>
        <strain evidence="4">AMC_N1</strain>
    </source>
</reference>
<dbReference type="Gene3D" id="3.30.300.30">
    <property type="match status" value="1"/>
</dbReference>
<proteinExistence type="inferred from homology"/>
<dbReference type="SUPFAM" id="SSF56801">
    <property type="entry name" value="Acetyl-CoA synthetase-like"/>
    <property type="match status" value="1"/>
</dbReference>
<comment type="similarity">
    <text evidence="1">Belongs to the ATP-dependent AMP-binding enzyme family.</text>
</comment>
<protein>
    <recommendedName>
        <fullName evidence="6">Acyl-CoA synthetase family member 3, mitochondrial</fullName>
    </recommendedName>
</protein>
<dbReference type="InterPro" id="IPR020845">
    <property type="entry name" value="AMP-binding_CS"/>
</dbReference>
<dbReference type="InterPro" id="IPR042099">
    <property type="entry name" value="ANL_N_sf"/>
</dbReference>
<dbReference type="Gene3D" id="3.40.50.12780">
    <property type="entry name" value="N-terminal domain of ligase-like"/>
    <property type="match status" value="1"/>
</dbReference>
<dbReference type="PANTHER" id="PTHR43201:SF8">
    <property type="entry name" value="ACYL-COA SYNTHETASE FAMILY MEMBER 3"/>
    <property type="match status" value="1"/>
</dbReference>
<dbReference type="PROSITE" id="PS00455">
    <property type="entry name" value="AMP_BINDING"/>
    <property type="match status" value="1"/>
</dbReference>
<dbReference type="AlphaFoldDB" id="A0AAV8XV40"/>
<dbReference type="InterPro" id="IPR045851">
    <property type="entry name" value="AMP-bd_C_sf"/>
</dbReference>
<feature type="domain" description="AMP-dependent synthetase/ligase" evidence="2">
    <location>
        <begin position="36"/>
        <end position="389"/>
    </location>
</feature>
<evidence type="ECO:0000313" key="5">
    <source>
        <dbReference type="Proteomes" id="UP001162162"/>
    </source>
</evidence>
<feature type="domain" description="AMP-binding enzyme C-terminal" evidence="3">
    <location>
        <begin position="496"/>
        <end position="571"/>
    </location>
</feature>
<dbReference type="EMBL" id="JAPWTK010000357">
    <property type="protein sequence ID" value="KAJ8941724.1"/>
    <property type="molecule type" value="Genomic_DNA"/>
</dbReference>
<comment type="caution">
    <text evidence="4">The sequence shown here is derived from an EMBL/GenBank/DDBJ whole genome shotgun (WGS) entry which is preliminary data.</text>
</comment>
<name>A0AAV8XV40_9CUCU</name>
<dbReference type="CDD" id="cd05941">
    <property type="entry name" value="MCS"/>
    <property type="match status" value="1"/>
</dbReference>
<keyword evidence="5" id="KW-1185">Reference proteome</keyword>
<gene>
    <name evidence="4" type="ORF">NQ318_023320</name>
</gene>
<dbReference type="GO" id="GO:0031956">
    <property type="term" value="F:medium-chain fatty acid-CoA ligase activity"/>
    <property type="evidence" value="ECO:0007669"/>
    <property type="project" value="TreeGrafter"/>
</dbReference>
<accession>A0AAV8XV40</accession>
<evidence type="ECO:0000259" key="2">
    <source>
        <dbReference type="Pfam" id="PF00501"/>
    </source>
</evidence>
<dbReference type="InterPro" id="IPR000873">
    <property type="entry name" value="AMP-dep_synth/lig_dom"/>
</dbReference>
<evidence type="ECO:0000313" key="4">
    <source>
        <dbReference type="EMBL" id="KAJ8941724.1"/>
    </source>
</evidence>
<dbReference type="InterPro" id="IPR025110">
    <property type="entry name" value="AMP-bd_C"/>
</dbReference>
<evidence type="ECO:0000259" key="3">
    <source>
        <dbReference type="Pfam" id="PF13193"/>
    </source>
</evidence>
<organism evidence="4 5">
    <name type="scientific">Aromia moschata</name>
    <dbReference type="NCBI Taxonomy" id="1265417"/>
    <lineage>
        <taxon>Eukaryota</taxon>
        <taxon>Metazoa</taxon>
        <taxon>Ecdysozoa</taxon>
        <taxon>Arthropoda</taxon>
        <taxon>Hexapoda</taxon>
        <taxon>Insecta</taxon>
        <taxon>Pterygota</taxon>
        <taxon>Neoptera</taxon>
        <taxon>Endopterygota</taxon>
        <taxon>Coleoptera</taxon>
        <taxon>Polyphaga</taxon>
        <taxon>Cucujiformia</taxon>
        <taxon>Chrysomeloidea</taxon>
        <taxon>Cerambycidae</taxon>
        <taxon>Cerambycinae</taxon>
        <taxon>Callichromatini</taxon>
        <taxon>Aromia</taxon>
    </lineage>
</organism>
<evidence type="ECO:0000256" key="1">
    <source>
        <dbReference type="ARBA" id="ARBA00006432"/>
    </source>
</evidence>
<dbReference type="GO" id="GO:0006631">
    <property type="term" value="P:fatty acid metabolic process"/>
    <property type="evidence" value="ECO:0007669"/>
    <property type="project" value="TreeGrafter"/>
</dbReference>